<name>A0ABD5XM55_9EURY</name>
<accession>A0ABD5XM55</accession>
<evidence type="ECO:0000313" key="3">
    <source>
        <dbReference type="Proteomes" id="UP001596460"/>
    </source>
</evidence>
<gene>
    <name evidence="2" type="ORF">ACFQI8_12685</name>
</gene>
<evidence type="ECO:0000256" key="1">
    <source>
        <dbReference type="SAM" id="MobiDB-lite"/>
    </source>
</evidence>
<sequence>MRSETYSRVTGERHPSISLGNSLAGGGTTALSVKVVVTLLGEFVTVTPRSDPRANG</sequence>
<evidence type="ECO:0000313" key="2">
    <source>
        <dbReference type="EMBL" id="MFC7130240.1"/>
    </source>
</evidence>
<dbReference type="Proteomes" id="UP001596460">
    <property type="component" value="Unassembled WGS sequence"/>
</dbReference>
<protein>
    <submittedName>
        <fullName evidence="2">Uncharacterized protein</fullName>
    </submittedName>
</protein>
<keyword evidence="3" id="KW-1185">Reference proteome</keyword>
<dbReference type="EMBL" id="JBHTAB010000006">
    <property type="protein sequence ID" value="MFC7130240.1"/>
    <property type="molecule type" value="Genomic_DNA"/>
</dbReference>
<proteinExistence type="predicted"/>
<dbReference type="AlphaFoldDB" id="A0ABD5XM55"/>
<feature type="region of interest" description="Disordered" evidence="1">
    <location>
        <begin position="1"/>
        <end position="26"/>
    </location>
</feature>
<reference evidence="2 3" key="1">
    <citation type="journal article" date="2019" name="Int. J. Syst. Evol. Microbiol.">
        <title>The Global Catalogue of Microorganisms (GCM) 10K type strain sequencing project: providing services to taxonomists for standard genome sequencing and annotation.</title>
        <authorList>
            <consortium name="The Broad Institute Genomics Platform"/>
            <consortium name="The Broad Institute Genome Sequencing Center for Infectious Disease"/>
            <person name="Wu L."/>
            <person name="Ma J."/>
        </authorList>
    </citation>
    <scope>NUCLEOTIDE SEQUENCE [LARGE SCALE GENOMIC DNA]</scope>
    <source>
        <strain evidence="2 3">DSM 26526</strain>
    </source>
</reference>
<dbReference type="RefSeq" id="WP_390245298.1">
    <property type="nucleotide sequence ID" value="NZ_JBHTAB010000006.1"/>
</dbReference>
<comment type="caution">
    <text evidence="2">The sequence shown here is derived from an EMBL/GenBank/DDBJ whole genome shotgun (WGS) entry which is preliminary data.</text>
</comment>
<feature type="compositionally biased region" description="Basic and acidic residues" evidence="1">
    <location>
        <begin position="1"/>
        <end position="15"/>
    </location>
</feature>
<organism evidence="2 3">
    <name type="scientific">Haloferax chudinovii</name>
    <dbReference type="NCBI Taxonomy" id="1109010"/>
    <lineage>
        <taxon>Archaea</taxon>
        <taxon>Methanobacteriati</taxon>
        <taxon>Methanobacteriota</taxon>
        <taxon>Stenosarchaea group</taxon>
        <taxon>Halobacteria</taxon>
        <taxon>Halobacteriales</taxon>
        <taxon>Haloferacaceae</taxon>
        <taxon>Haloferax</taxon>
    </lineage>
</organism>